<dbReference type="AlphaFoldDB" id="A0A7W4JFQ8"/>
<comment type="caution">
    <text evidence="1">The sequence shown here is derived from an EMBL/GenBank/DDBJ whole genome shotgun (WGS) entry which is preliminary data.</text>
</comment>
<proteinExistence type="predicted"/>
<gene>
    <name evidence="1" type="ORF">HLH29_14950</name>
</gene>
<keyword evidence="2" id="KW-1185">Reference proteome</keyword>
<accession>A0A7W4JFQ8</accession>
<name>A0A7W4JFQ8_9PROT</name>
<evidence type="ECO:0000313" key="1">
    <source>
        <dbReference type="EMBL" id="MBB2180440.1"/>
    </source>
</evidence>
<protein>
    <submittedName>
        <fullName evidence="1">Uncharacterized protein</fullName>
    </submittedName>
</protein>
<dbReference type="Proteomes" id="UP000525623">
    <property type="component" value="Unassembled WGS sequence"/>
</dbReference>
<dbReference type="RefSeq" id="WP_182968166.1">
    <property type="nucleotide sequence ID" value="NZ_BAABGC010000022.1"/>
</dbReference>
<evidence type="ECO:0000313" key="2">
    <source>
        <dbReference type="Proteomes" id="UP000525623"/>
    </source>
</evidence>
<organism evidence="1 2">
    <name type="scientific">Gluconacetobacter tumulicola</name>
    <dbReference type="NCBI Taxonomy" id="1017177"/>
    <lineage>
        <taxon>Bacteria</taxon>
        <taxon>Pseudomonadati</taxon>
        <taxon>Pseudomonadota</taxon>
        <taxon>Alphaproteobacteria</taxon>
        <taxon>Acetobacterales</taxon>
        <taxon>Acetobacteraceae</taxon>
        <taxon>Gluconacetobacter</taxon>
    </lineage>
</organism>
<reference evidence="1 2" key="1">
    <citation type="submission" date="2020-04" db="EMBL/GenBank/DDBJ databases">
        <title>Description of novel Gluconacetobacter.</title>
        <authorList>
            <person name="Sombolestani A."/>
        </authorList>
    </citation>
    <scope>NUCLEOTIDE SEQUENCE [LARGE SCALE GENOMIC DNA]</scope>
    <source>
        <strain evidence="1 2">LMG 27725</strain>
    </source>
</reference>
<sequence>MTIKFALESAALWPSPSTGQATEKANNIRFLDFWRRYGVFFMNSNTQPINDALEVMPQPIRKLWQAALLSEGFRKVDYYNENNEDFFNTPEILLNNFHDVDIACVEADTASKYLPKDEYCGFFENKKPEICRFDCVDSSNQVIKFRNLWDQIIPSGTSRDNIWKDRFYGLTFFAKRIAIIDRYCGKSISQCYTEGRLSGTTFFLKLLSQIPGDIKNKSISIYTSDKDVDISDIQASLEKQLKVNKKNIASVRLYIAQDREFSKISHDRFLRFDNIVTSIGKGISLFEHASCKENFSCAIQNDDGSFKAHIESFLQNVSSLYSIK</sequence>
<dbReference type="EMBL" id="JABEQL010000023">
    <property type="protein sequence ID" value="MBB2180440.1"/>
    <property type="molecule type" value="Genomic_DNA"/>
</dbReference>